<name>A0A501WKB7_9RHOB</name>
<organism evidence="2 3">
    <name type="scientific">Amaricoccus solimangrovi</name>
    <dbReference type="NCBI Taxonomy" id="2589815"/>
    <lineage>
        <taxon>Bacteria</taxon>
        <taxon>Pseudomonadati</taxon>
        <taxon>Pseudomonadota</taxon>
        <taxon>Alphaproteobacteria</taxon>
        <taxon>Rhodobacterales</taxon>
        <taxon>Paracoccaceae</taxon>
        <taxon>Amaricoccus</taxon>
    </lineage>
</organism>
<evidence type="ECO:0000256" key="1">
    <source>
        <dbReference type="SAM" id="MobiDB-lite"/>
    </source>
</evidence>
<gene>
    <name evidence="2" type="ORF">FJM51_13425</name>
</gene>
<evidence type="ECO:0000313" key="2">
    <source>
        <dbReference type="EMBL" id="TPE49949.1"/>
    </source>
</evidence>
<dbReference type="EMBL" id="VFRP01000012">
    <property type="protein sequence ID" value="TPE49949.1"/>
    <property type="molecule type" value="Genomic_DNA"/>
</dbReference>
<dbReference type="Proteomes" id="UP000319255">
    <property type="component" value="Unassembled WGS sequence"/>
</dbReference>
<comment type="caution">
    <text evidence="2">The sequence shown here is derived from an EMBL/GenBank/DDBJ whole genome shotgun (WGS) entry which is preliminary data.</text>
</comment>
<dbReference type="AlphaFoldDB" id="A0A501WKB7"/>
<evidence type="ECO:0000313" key="3">
    <source>
        <dbReference type="Proteomes" id="UP000319255"/>
    </source>
</evidence>
<proteinExistence type="predicted"/>
<dbReference type="InterPro" id="IPR011010">
    <property type="entry name" value="DNA_brk_join_enz"/>
</dbReference>
<reference evidence="2 3" key="1">
    <citation type="submission" date="2019-06" db="EMBL/GenBank/DDBJ databases">
        <title>A novel bacterium of genus Amaricoccus, isolated from marine sediment.</title>
        <authorList>
            <person name="Huang H."/>
            <person name="Mo K."/>
            <person name="Hu Y."/>
        </authorList>
    </citation>
    <scope>NUCLEOTIDE SEQUENCE [LARGE SCALE GENOMIC DNA]</scope>
    <source>
        <strain evidence="2 3">HB172011</strain>
    </source>
</reference>
<evidence type="ECO:0008006" key="4">
    <source>
        <dbReference type="Google" id="ProtNLM"/>
    </source>
</evidence>
<protein>
    <recommendedName>
        <fullName evidence="4">Tyr recombinase domain-containing protein</fullName>
    </recommendedName>
</protein>
<dbReference type="OrthoDB" id="7510934at2"/>
<feature type="region of interest" description="Disordered" evidence="1">
    <location>
        <begin position="288"/>
        <end position="321"/>
    </location>
</feature>
<accession>A0A501WKB7</accession>
<dbReference type="SUPFAM" id="SSF56349">
    <property type="entry name" value="DNA breaking-rejoining enzymes"/>
    <property type="match status" value="1"/>
</dbReference>
<sequence>MRRKIRSSTVTLPHMQTVRKNGRIYRYARPPKGNRTRLPDLPMDHPEFLAAYAAAMKTRPAQVRAPAGTIAAMVEGFRRSRSWLDGHFESYRAALARHFEAIVEQSEEAMAAHLRAAHIRAGIEPLPPHVAAQRLKAWRLARAFGVEKEMLVENVSGGVKRKRVAKTEGHLPWTRDHIEAYRDRWPLETPQRLCMEVLFRTGARIADSVRIGEGMLGRDGVLSFRQAKTGNEAYIPGTCPLPAFSAALAPDRDWLHAALAARRLRHMTFLATPREIAAWTGHRTLSEAQRHTEKMYRRNAVRGADPSVDSANRSAGSEANS</sequence>
<dbReference type="GO" id="GO:0003677">
    <property type="term" value="F:DNA binding"/>
    <property type="evidence" value="ECO:0007669"/>
    <property type="project" value="InterPro"/>
</dbReference>
<feature type="compositionally biased region" description="Polar residues" evidence="1">
    <location>
        <begin position="309"/>
        <end position="321"/>
    </location>
</feature>
<keyword evidence="3" id="KW-1185">Reference proteome</keyword>